<dbReference type="InterPro" id="IPR050618">
    <property type="entry name" value="Ubq-SigPath_Reg"/>
</dbReference>
<dbReference type="PROSITE" id="PS50896">
    <property type="entry name" value="LISH"/>
    <property type="match status" value="1"/>
</dbReference>
<evidence type="ECO:0000256" key="2">
    <source>
        <dbReference type="ARBA" id="ARBA00017917"/>
    </source>
</evidence>
<dbReference type="InterPro" id="IPR024964">
    <property type="entry name" value="CTLH/CRA"/>
</dbReference>
<dbReference type="Proteomes" id="UP000266188">
    <property type="component" value="Unassembled WGS sequence"/>
</dbReference>
<dbReference type="InterPro" id="IPR035782">
    <property type="entry name" value="SPRY_RanBP9/10"/>
</dbReference>
<dbReference type="SUPFAM" id="SSF49899">
    <property type="entry name" value="Concanavalin A-like lectins/glucanases"/>
    <property type="match status" value="1"/>
</dbReference>
<dbReference type="InterPro" id="IPR043136">
    <property type="entry name" value="B30.2/SPRY_sf"/>
</dbReference>
<organism evidence="7 8">
    <name type="scientific">Aspergillus sclerotialis</name>
    <dbReference type="NCBI Taxonomy" id="2070753"/>
    <lineage>
        <taxon>Eukaryota</taxon>
        <taxon>Fungi</taxon>
        <taxon>Dikarya</taxon>
        <taxon>Ascomycota</taxon>
        <taxon>Pezizomycotina</taxon>
        <taxon>Eurotiomycetes</taxon>
        <taxon>Eurotiomycetidae</taxon>
        <taxon>Eurotiales</taxon>
        <taxon>Aspergillaceae</taxon>
        <taxon>Aspergillus</taxon>
        <taxon>Aspergillus subgen. Polypaecilum</taxon>
    </lineage>
</organism>
<dbReference type="AlphaFoldDB" id="A0A3A2ZRR8"/>
<evidence type="ECO:0000259" key="5">
    <source>
        <dbReference type="PROSITE" id="PS50188"/>
    </source>
</evidence>
<dbReference type="CDD" id="cd12909">
    <property type="entry name" value="SPRY_RanBP9_10"/>
    <property type="match status" value="1"/>
</dbReference>
<comment type="caution">
    <text evidence="7">The sequence shown here is derived from an EMBL/GenBank/DDBJ whole genome shotgun (WGS) entry which is preliminary data.</text>
</comment>
<keyword evidence="8" id="KW-1185">Reference proteome</keyword>
<gene>
    <name evidence="7" type="ORF">PHISCL_01804</name>
</gene>
<feature type="domain" description="CTLH" evidence="6">
    <location>
        <begin position="383"/>
        <end position="440"/>
    </location>
</feature>
<dbReference type="InterPro" id="IPR006594">
    <property type="entry name" value="LisH"/>
</dbReference>
<dbReference type="OrthoDB" id="25503at2759"/>
<accession>A0A3A2ZRR8</accession>
<evidence type="ECO:0000256" key="3">
    <source>
        <dbReference type="ARBA" id="ARBA00018741"/>
    </source>
</evidence>
<feature type="compositionally biased region" description="Low complexity" evidence="4">
    <location>
        <begin position="72"/>
        <end position="90"/>
    </location>
</feature>
<dbReference type="InterPro" id="IPR013144">
    <property type="entry name" value="CRA_dom"/>
</dbReference>
<reference evidence="8" key="1">
    <citation type="submission" date="2017-02" db="EMBL/GenBank/DDBJ databases">
        <authorList>
            <person name="Tafer H."/>
            <person name="Lopandic K."/>
        </authorList>
    </citation>
    <scope>NUCLEOTIDE SEQUENCE [LARGE SCALE GENOMIC DNA]</scope>
    <source>
        <strain evidence="8">CBS 366.77</strain>
    </source>
</reference>
<dbReference type="PROSITE" id="PS50897">
    <property type="entry name" value="CTLH"/>
    <property type="match status" value="1"/>
</dbReference>
<dbReference type="InterPro" id="IPR013320">
    <property type="entry name" value="ConA-like_dom_sf"/>
</dbReference>
<evidence type="ECO:0000256" key="1">
    <source>
        <dbReference type="ARBA" id="ARBA00002343"/>
    </source>
</evidence>
<dbReference type="Gene3D" id="2.60.120.920">
    <property type="match status" value="1"/>
</dbReference>
<feature type="region of interest" description="Disordered" evidence="4">
    <location>
        <begin position="64"/>
        <end position="131"/>
    </location>
</feature>
<evidence type="ECO:0000259" key="6">
    <source>
        <dbReference type="PROSITE" id="PS50897"/>
    </source>
</evidence>
<proteinExistence type="predicted"/>
<name>A0A3A2ZRR8_9EURO</name>
<evidence type="ECO:0000256" key="4">
    <source>
        <dbReference type="SAM" id="MobiDB-lite"/>
    </source>
</evidence>
<dbReference type="STRING" id="2070753.A0A3A2ZRR8"/>
<feature type="compositionally biased region" description="Basic and acidic residues" evidence="4">
    <location>
        <begin position="104"/>
        <end position="116"/>
    </location>
</feature>
<evidence type="ECO:0000313" key="8">
    <source>
        <dbReference type="Proteomes" id="UP000266188"/>
    </source>
</evidence>
<dbReference type="PROSITE" id="PS50188">
    <property type="entry name" value="B302_SPRY"/>
    <property type="match status" value="1"/>
</dbReference>
<dbReference type="SMART" id="SM00668">
    <property type="entry name" value="CTLH"/>
    <property type="match status" value="1"/>
</dbReference>
<dbReference type="Pfam" id="PF10607">
    <property type="entry name" value="CTLH"/>
    <property type="match status" value="1"/>
</dbReference>
<comment type="function">
    <text evidence="1">Involved in the proteasome-dependent degradation of fructose-1,6-bisphosphatase.</text>
</comment>
<dbReference type="EMBL" id="MVGC01000036">
    <property type="protein sequence ID" value="RJE25828.1"/>
    <property type="molecule type" value="Genomic_DNA"/>
</dbReference>
<sequence>MHMNPSWRAPGDLLPTYSRKFASLPGYDPYSQGPGSYNDTFFTPSYLSNSRYIHRLDAAHRAKLAAQHRDATSSSSTSNPLSTSSSNANLHRMAPSHRGMTYDIIEKEPPSDDEHLTPLPSRWNDQDKYSGLELSNGGLEVRYTGPVNKHDHEAASVRADHPMPPQCGIYYFEITIQSKPKEGMIGIGFSSSKASVERLPGWEQESWGYHGDDGKTFYGETNHNNQGKQYGPTFGANDTIGCGVNFSKGHAFFTKNGVFLGHAFRDLRNVTVFPFVGTKKQPPVHLTANFGQQPFVFDIDGMVKKEKYLIQTEIYKTSTANLQPPLDESTLLQELVAQFLAHDGYVETARAFAEEVASESAALQNGREEPLKMYEVEEDVEAVNRQSAEIRAAILEGDIDKALKYTNAYYATVLQDYPNIHFKLRCRKFLEIVRRCNELSFASAKKEKASNGLPDESAVFDQEMELDEQVPEAESWEADGMETEEPEGNNKFQELLAEAVQYGQQLRSDYPTDEHGGDMKMLDDIFSLIAYSDAKRSVHGHYLDPAGRAIVAEELNSAILVSLGKSSSAALERLYQQSEVLVNEISEDGGAGAFINVRNDFLLE</sequence>
<dbReference type="InterPro" id="IPR006595">
    <property type="entry name" value="CTLH_C"/>
</dbReference>
<dbReference type="SMART" id="SM00757">
    <property type="entry name" value="CRA"/>
    <property type="match status" value="1"/>
</dbReference>
<dbReference type="SMART" id="SM00449">
    <property type="entry name" value="SPRY"/>
    <property type="match status" value="1"/>
</dbReference>
<protein>
    <recommendedName>
        <fullName evidence="3">Protein FYV10</fullName>
    </recommendedName>
    <alternativeName>
        <fullName evidence="2">Protein fyv10</fullName>
    </alternativeName>
</protein>
<dbReference type="PANTHER" id="PTHR12864">
    <property type="entry name" value="RAN BINDING PROTEIN 9-RELATED"/>
    <property type="match status" value="1"/>
</dbReference>
<dbReference type="InterPro" id="IPR001870">
    <property type="entry name" value="B30.2/SPRY"/>
</dbReference>
<dbReference type="Pfam" id="PF00622">
    <property type="entry name" value="SPRY"/>
    <property type="match status" value="1"/>
</dbReference>
<evidence type="ECO:0000313" key="7">
    <source>
        <dbReference type="EMBL" id="RJE25828.1"/>
    </source>
</evidence>
<dbReference type="InterPro" id="IPR003877">
    <property type="entry name" value="SPRY_dom"/>
</dbReference>
<feature type="domain" description="B30.2/SPRY" evidence="5">
    <location>
        <begin position="101"/>
        <end position="295"/>
    </location>
</feature>